<comment type="caution">
    <text evidence="9">The sequence shown here is derived from an EMBL/GenBank/DDBJ whole genome shotgun (WGS) entry which is preliminary data.</text>
</comment>
<keyword evidence="7 8" id="KW-0472">Membrane</keyword>
<keyword evidence="4" id="KW-0309">Germination</keyword>
<feature type="transmembrane region" description="Helical" evidence="8">
    <location>
        <begin position="303"/>
        <end position="320"/>
    </location>
</feature>
<feature type="transmembrane region" description="Helical" evidence="8">
    <location>
        <begin position="213"/>
        <end position="231"/>
    </location>
</feature>
<feature type="transmembrane region" description="Helical" evidence="8">
    <location>
        <begin position="141"/>
        <end position="159"/>
    </location>
</feature>
<accession>A0ABV5KV45</accession>
<evidence type="ECO:0000256" key="8">
    <source>
        <dbReference type="SAM" id="Phobius"/>
    </source>
</evidence>
<dbReference type="PANTHER" id="PTHR34975">
    <property type="entry name" value="SPORE GERMINATION PROTEIN A2"/>
    <property type="match status" value="1"/>
</dbReference>
<evidence type="ECO:0000313" key="9">
    <source>
        <dbReference type="EMBL" id="MFB9327952.1"/>
    </source>
</evidence>
<feature type="transmembrane region" description="Helical" evidence="8">
    <location>
        <begin position="38"/>
        <end position="60"/>
    </location>
</feature>
<organism evidence="9 10">
    <name type="scientific">Paenibacillus aurantiacus</name>
    <dbReference type="NCBI Taxonomy" id="1936118"/>
    <lineage>
        <taxon>Bacteria</taxon>
        <taxon>Bacillati</taxon>
        <taxon>Bacillota</taxon>
        <taxon>Bacilli</taxon>
        <taxon>Bacillales</taxon>
        <taxon>Paenibacillaceae</taxon>
        <taxon>Paenibacillus</taxon>
    </lineage>
</organism>
<dbReference type="RefSeq" id="WP_377496781.1">
    <property type="nucleotide sequence ID" value="NZ_JBHMDO010000031.1"/>
</dbReference>
<feature type="transmembrane region" description="Helical" evidence="8">
    <location>
        <begin position="183"/>
        <end position="201"/>
    </location>
</feature>
<evidence type="ECO:0000256" key="6">
    <source>
        <dbReference type="ARBA" id="ARBA00022989"/>
    </source>
</evidence>
<feature type="transmembrane region" description="Helical" evidence="8">
    <location>
        <begin position="332"/>
        <end position="354"/>
    </location>
</feature>
<dbReference type="PANTHER" id="PTHR34975:SF2">
    <property type="entry name" value="SPORE GERMINATION PROTEIN A2"/>
    <property type="match status" value="1"/>
</dbReference>
<evidence type="ECO:0000256" key="4">
    <source>
        <dbReference type="ARBA" id="ARBA00022544"/>
    </source>
</evidence>
<feature type="transmembrane region" description="Helical" evidence="8">
    <location>
        <begin position="72"/>
        <end position="96"/>
    </location>
</feature>
<evidence type="ECO:0000256" key="7">
    <source>
        <dbReference type="ARBA" id="ARBA00023136"/>
    </source>
</evidence>
<gene>
    <name evidence="9" type="ORF">ACFFSY_18660</name>
</gene>
<dbReference type="InterPro" id="IPR004761">
    <property type="entry name" value="Spore_GerAB"/>
</dbReference>
<keyword evidence="10" id="KW-1185">Reference proteome</keyword>
<dbReference type="EMBL" id="JBHMDO010000031">
    <property type="protein sequence ID" value="MFB9327952.1"/>
    <property type="molecule type" value="Genomic_DNA"/>
</dbReference>
<keyword evidence="5 8" id="KW-0812">Transmembrane</keyword>
<evidence type="ECO:0000256" key="5">
    <source>
        <dbReference type="ARBA" id="ARBA00022692"/>
    </source>
</evidence>
<protein>
    <submittedName>
        <fullName evidence="9">GerAB/ArcD/ProY family transporter</fullName>
    </submittedName>
</protein>
<keyword evidence="6 8" id="KW-1133">Transmembrane helix</keyword>
<sequence length="370" mass="41363">MKKISQLELGLLLCLFNYSTMVGFWIGPLAGIASYSGWAVLPIAAIIGSSAAGVTVWLGNRLDDRMPGHSGGMLQTFLALLLTVPAFGFFLHQAAYIMKEFTDFMAQMYLPTTPEWLLTALFLYTAAIAVRSGLETIVRCASGFFFVVFMASLLAPLLVTKDVNFDRSIALVTHFRFDSMWEAVYKTAPWFGESFFVLFLLPRIDAPQRTYRTLLIASIGSSLVTAFYYIYSMLLFGQSVTAHLTYPVMEVIRYVRIGDFLENMDPLMEAIWTASIFIKLCTLLYIVTLLMTRIVKVKDGRPFSFVTAAIVFGIVNQMNVSTTELNDFFQSSWATFAWFIVLSTILVLALYLSFAKMNAAAYQTPSEEGG</sequence>
<feature type="transmembrane region" description="Helical" evidence="8">
    <location>
        <begin position="7"/>
        <end position="26"/>
    </location>
</feature>
<evidence type="ECO:0000313" key="10">
    <source>
        <dbReference type="Proteomes" id="UP001589747"/>
    </source>
</evidence>
<evidence type="ECO:0000256" key="1">
    <source>
        <dbReference type="ARBA" id="ARBA00004141"/>
    </source>
</evidence>
<name>A0ABV5KV45_9BACL</name>
<comment type="subcellular location">
    <subcellularLocation>
        <location evidence="1">Membrane</location>
        <topology evidence="1">Multi-pass membrane protein</topology>
    </subcellularLocation>
</comment>
<feature type="transmembrane region" description="Helical" evidence="8">
    <location>
        <begin position="116"/>
        <end position="134"/>
    </location>
</feature>
<evidence type="ECO:0000256" key="3">
    <source>
        <dbReference type="ARBA" id="ARBA00022448"/>
    </source>
</evidence>
<dbReference type="Pfam" id="PF03845">
    <property type="entry name" value="Spore_permease"/>
    <property type="match status" value="1"/>
</dbReference>
<comment type="similarity">
    <text evidence="2">Belongs to the amino acid-polyamine-organocation (APC) superfamily. Spore germination protein (SGP) (TC 2.A.3.9) family.</text>
</comment>
<keyword evidence="3" id="KW-0813">Transport</keyword>
<reference evidence="9 10" key="1">
    <citation type="submission" date="2024-09" db="EMBL/GenBank/DDBJ databases">
        <authorList>
            <person name="Sun Q."/>
            <person name="Mori K."/>
        </authorList>
    </citation>
    <scope>NUCLEOTIDE SEQUENCE [LARGE SCALE GENOMIC DNA]</scope>
    <source>
        <strain evidence="9 10">TISTR 2452</strain>
    </source>
</reference>
<feature type="transmembrane region" description="Helical" evidence="8">
    <location>
        <begin position="270"/>
        <end position="291"/>
    </location>
</feature>
<dbReference type="Proteomes" id="UP001589747">
    <property type="component" value="Unassembled WGS sequence"/>
</dbReference>
<proteinExistence type="inferred from homology"/>
<evidence type="ECO:0000256" key="2">
    <source>
        <dbReference type="ARBA" id="ARBA00007998"/>
    </source>
</evidence>